<comment type="cofactor">
    <cofactor evidence="1">
        <name>FMN</name>
        <dbReference type="ChEBI" id="CHEBI:58210"/>
    </cofactor>
</comment>
<evidence type="ECO:0000259" key="7">
    <source>
        <dbReference type="Pfam" id="PF00881"/>
    </source>
</evidence>
<name>A0A6I6JWK7_9BACT</name>
<feature type="domain" description="Nitroreductase" evidence="7">
    <location>
        <begin position="8"/>
        <end position="185"/>
    </location>
</feature>
<dbReference type="KEGG" id="mcos:GM418_19195"/>
<dbReference type="PANTHER" id="PTHR43673:SF2">
    <property type="entry name" value="NITROREDUCTASE"/>
    <property type="match status" value="1"/>
</dbReference>
<dbReference type="InterPro" id="IPR000415">
    <property type="entry name" value="Nitroreductase-like"/>
</dbReference>
<comment type="similarity">
    <text evidence="2">Belongs to the nitroreductase family.</text>
</comment>
<dbReference type="InterPro" id="IPR029479">
    <property type="entry name" value="Nitroreductase"/>
</dbReference>
<dbReference type="Gene3D" id="3.40.109.10">
    <property type="entry name" value="NADH Oxidase"/>
    <property type="match status" value="1"/>
</dbReference>
<evidence type="ECO:0000256" key="5">
    <source>
        <dbReference type="ARBA" id="ARBA00022857"/>
    </source>
</evidence>
<protein>
    <submittedName>
        <fullName evidence="8">NAD(P)H-dependent oxidoreductase</fullName>
    </submittedName>
</protein>
<proteinExistence type="inferred from homology"/>
<evidence type="ECO:0000256" key="3">
    <source>
        <dbReference type="ARBA" id="ARBA00022630"/>
    </source>
</evidence>
<evidence type="ECO:0000256" key="4">
    <source>
        <dbReference type="ARBA" id="ARBA00022643"/>
    </source>
</evidence>
<gene>
    <name evidence="8" type="ORF">GM418_19195</name>
</gene>
<evidence type="ECO:0000313" key="9">
    <source>
        <dbReference type="Proteomes" id="UP000428260"/>
    </source>
</evidence>
<dbReference type="Pfam" id="PF00881">
    <property type="entry name" value="Nitroreductase"/>
    <property type="match status" value="1"/>
</dbReference>
<dbReference type="PANTHER" id="PTHR43673">
    <property type="entry name" value="NAD(P)H NITROREDUCTASE YDGI-RELATED"/>
    <property type="match status" value="1"/>
</dbReference>
<accession>A0A6I6JWK7</accession>
<evidence type="ECO:0000256" key="2">
    <source>
        <dbReference type="ARBA" id="ARBA00007118"/>
    </source>
</evidence>
<dbReference type="AlphaFoldDB" id="A0A6I6JWK7"/>
<keyword evidence="6" id="KW-0560">Oxidoreductase</keyword>
<keyword evidence="3" id="KW-0285">Flavoprotein</keyword>
<sequence>MELLKNLEWRYATKKFDPNRKVSQTNLEKIKRAIQLSVSSYGLQLYKVLIIENKNIREQLKPVSWNQNQITDASHLFVFCNYTKINDDDIDDFIRLTSQTRNIEMAKLEGYGEFIKMKLAEKSEAEQTNWLERQPYLAVSNLLIACSELEIDACPMEGFEPDKYNEILGLTEKGLNTCVIATIGYRDDSDRSQDLPKVRKSTDLLFEEIEQKVPESLVSS</sequence>
<keyword evidence="5" id="KW-0521">NADP</keyword>
<dbReference type="GO" id="GO:0016491">
    <property type="term" value="F:oxidoreductase activity"/>
    <property type="evidence" value="ECO:0007669"/>
    <property type="project" value="UniProtKB-KW"/>
</dbReference>
<evidence type="ECO:0000256" key="6">
    <source>
        <dbReference type="ARBA" id="ARBA00023002"/>
    </source>
</evidence>
<dbReference type="InterPro" id="IPR033878">
    <property type="entry name" value="NfsB-like"/>
</dbReference>
<dbReference type="EMBL" id="CP046401">
    <property type="protein sequence ID" value="QGY45719.1"/>
    <property type="molecule type" value="Genomic_DNA"/>
</dbReference>
<evidence type="ECO:0000256" key="1">
    <source>
        <dbReference type="ARBA" id="ARBA00001917"/>
    </source>
</evidence>
<dbReference type="CDD" id="cd02149">
    <property type="entry name" value="NfsB-like"/>
    <property type="match status" value="1"/>
</dbReference>
<dbReference type="RefSeq" id="WP_158868861.1">
    <property type="nucleotide sequence ID" value="NZ_CP046401.1"/>
</dbReference>
<organism evidence="8 9">
    <name type="scientific">Maribellus comscasis</name>
    <dbReference type="NCBI Taxonomy" id="2681766"/>
    <lineage>
        <taxon>Bacteria</taxon>
        <taxon>Pseudomonadati</taxon>
        <taxon>Bacteroidota</taxon>
        <taxon>Bacteroidia</taxon>
        <taxon>Marinilabiliales</taxon>
        <taxon>Prolixibacteraceae</taxon>
        <taxon>Maribellus</taxon>
    </lineage>
</organism>
<evidence type="ECO:0000313" key="8">
    <source>
        <dbReference type="EMBL" id="QGY45719.1"/>
    </source>
</evidence>
<keyword evidence="9" id="KW-1185">Reference proteome</keyword>
<dbReference type="Proteomes" id="UP000428260">
    <property type="component" value="Chromosome"/>
</dbReference>
<reference evidence="8 9" key="1">
    <citation type="submission" date="2019-11" db="EMBL/GenBank/DDBJ databases">
        <authorList>
            <person name="Zheng R.K."/>
            <person name="Sun C.M."/>
        </authorList>
    </citation>
    <scope>NUCLEOTIDE SEQUENCE [LARGE SCALE GENOMIC DNA]</scope>
    <source>
        <strain evidence="8 9">WC007</strain>
    </source>
</reference>
<keyword evidence="4" id="KW-0288">FMN</keyword>
<dbReference type="SUPFAM" id="SSF55469">
    <property type="entry name" value="FMN-dependent nitroreductase-like"/>
    <property type="match status" value="1"/>
</dbReference>